<evidence type="ECO:0000313" key="3">
    <source>
        <dbReference type="EMBL" id="PFN19369.1"/>
    </source>
</evidence>
<organism evidence="3 4">
    <name type="scientific">Bacillus cereus</name>
    <dbReference type="NCBI Taxonomy" id="1396"/>
    <lineage>
        <taxon>Bacteria</taxon>
        <taxon>Bacillati</taxon>
        <taxon>Bacillota</taxon>
        <taxon>Bacilli</taxon>
        <taxon>Bacillales</taxon>
        <taxon>Bacillaceae</taxon>
        <taxon>Bacillus</taxon>
        <taxon>Bacillus cereus group</taxon>
    </lineage>
</organism>
<dbReference type="AlphaFoldDB" id="A0A2B1K7P9"/>
<feature type="domain" description="Transcription regulator PadR N-terminal" evidence="2">
    <location>
        <begin position="7"/>
        <end position="79"/>
    </location>
</feature>
<comment type="caution">
    <text evidence="3">The sequence shown here is derived from an EMBL/GenBank/DDBJ whole genome shotgun (WGS) entry which is preliminary data.</text>
</comment>
<keyword evidence="1" id="KW-0175">Coiled coil</keyword>
<protein>
    <submittedName>
        <fullName evidence="3">PadR family transcriptional regulator</fullName>
    </submittedName>
</protein>
<accession>A0A2B1K7P9</accession>
<sequence>MKGRDVVLGLLMGKEMSGYDIKIVFEDVFTHFFDGSFGMIYPTLRQLEKEGKIKKEVVMQEGKPNKKMYFITDEGREEFYQYMQTDVEKDVLRSDFLMRMYFGNYSDDAAIKKWIEDEIKRKEAYITDLRLKYEKWSEGITFVEEISLDVGIASYSAQVETLKRKLEQLEVKGSKKIEESKTRSQ</sequence>
<name>A0A2B1K7P9_BACCE</name>
<proteinExistence type="predicted"/>
<evidence type="ECO:0000259" key="2">
    <source>
        <dbReference type="Pfam" id="PF03551"/>
    </source>
</evidence>
<dbReference type="Proteomes" id="UP000225182">
    <property type="component" value="Unassembled WGS sequence"/>
</dbReference>
<evidence type="ECO:0000256" key="1">
    <source>
        <dbReference type="SAM" id="Coils"/>
    </source>
</evidence>
<dbReference type="SUPFAM" id="SSF46785">
    <property type="entry name" value="Winged helix' DNA-binding domain"/>
    <property type="match status" value="1"/>
</dbReference>
<dbReference type="Pfam" id="PF03551">
    <property type="entry name" value="PadR"/>
    <property type="match status" value="1"/>
</dbReference>
<dbReference type="InterPro" id="IPR036388">
    <property type="entry name" value="WH-like_DNA-bd_sf"/>
</dbReference>
<evidence type="ECO:0000313" key="4">
    <source>
        <dbReference type="Proteomes" id="UP000225182"/>
    </source>
</evidence>
<dbReference type="RefSeq" id="WP_098542015.1">
    <property type="nucleotide sequence ID" value="NZ_NUYN01000043.1"/>
</dbReference>
<dbReference type="EMBL" id="NUYN01000043">
    <property type="protein sequence ID" value="PFN19369.1"/>
    <property type="molecule type" value="Genomic_DNA"/>
</dbReference>
<feature type="coiled-coil region" evidence="1">
    <location>
        <begin position="152"/>
        <end position="179"/>
    </location>
</feature>
<reference evidence="3 4" key="1">
    <citation type="submission" date="2017-09" db="EMBL/GenBank/DDBJ databases">
        <title>Large-scale bioinformatics analysis of Bacillus genomes uncovers conserved roles of natural products in bacterial physiology.</title>
        <authorList>
            <consortium name="Agbiome Team Llc"/>
            <person name="Bleich R.M."/>
            <person name="Grubbs K.J."/>
            <person name="Santa Maria K.C."/>
            <person name="Allen S.E."/>
            <person name="Farag S."/>
            <person name="Shank E.A."/>
            <person name="Bowers A."/>
        </authorList>
    </citation>
    <scope>NUCLEOTIDE SEQUENCE [LARGE SCALE GENOMIC DNA]</scope>
    <source>
        <strain evidence="3 4">AFS076905</strain>
    </source>
</reference>
<dbReference type="InterPro" id="IPR036390">
    <property type="entry name" value="WH_DNA-bd_sf"/>
</dbReference>
<dbReference type="PANTHER" id="PTHR43252:SF6">
    <property type="entry name" value="NEGATIVE TRANSCRIPTION REGULATOR PADR"/>
    <property type="match status" value="1"/>
</dbReference>
<dbReference type="Gene3D" id="6.10.140.1570">
    <property type="match status" value="1"/>
</dbReference>
<dbReference type="Gene3D" id="1.10.10.10">
    <property type="entry name" value="Winged helix-like DNA-binding domain superfamily/Winged helix DNA-binding domain"/>
    <property type="match status" value="1"/>
</dbReference>
<gene>
    <name evidence="3" type="ORF">COJ50_24140</name>
</gene>
<dbReference type="InterPro" id="IPR005149">
    <property type="entry name" value="Tscrpt_reg_PadR_N"/>
</dbReference>
<dbReference type="PANTHER" id="PTHR43252">
    <property type="entry name" value="TRANSCRIPTIONAL REGULATOR YQJI"/>
    <property type="match status" value="1"/>
</dbReference>